<dbReference type="InterPro" id="IPR006634">
    <property type="entry name" value="TLC-dom"/>
</dbReference>
<comment type="subcellular location">
    <subcellularLocation>
        <location evidence="1">Membrane</location>
        <topology evidence="1">Multi-pass membrane protein</topology>
    </subcellularLocation>
</comment>
<comment type="caution">
    <text evidence="8">The sequence shown here is derived from an EMBL/GenBank/DDBJ whole genome shotgun (WGS) entry which is preliminary data.</text>
</comment>
<feature type="transmembrane region" description="Helical" evidence="6">
    <location>
        <begin position="194"/>
        <end position="213"/>
    </location>
</feature>
<feature type="domain" description="TLC" evidence="7">
    <location>
        <begin position="61"/>
        <end position="254"/>
    </location>
</feature>
<dbReference type="PANTHER" id="PTHR13439">
    <property type="entry name" value="CT120 PROTEIN"/>
    <property type="match status" value="1"/>
</dbReference>
<evidence type="ECO:0000256" key="1">
    <source>
        <dbReference type="ARBA" id="ARBA00004141"/>
    </source>
</evidence>
<dbReference type="PANTHER" id="PTHR13439:SF4">
    <property type="entry name" value="TLC DOMAIN-CONTAINING PROTEIN"/>
    <property type="match status" value="1"/>
</dbReference>
<keyword evidence="2 5" id="KW-0812">Transmembrane</keyword>
<sequence>MSSCRSLGVRVAVVLAHRIIPSTLRGAALKPHMIPPAHHTSPQKDLRKVLTRWVRSGINEEENFQVAVELTLKGESLALKPKGSLIRRARDKVLYNKTNIVANEGGSEAYFVHDAFDMINHERSTQTTELFLHHVVASFVLLCGILPRKFLLANYWALLQEGNSIFLHARTIMRISGLSIQHPTLHSAVVRFNIVSMVVCRFVAPALFIRWALYHVNRMHPFFACVVLGGPSIFTVINVMLFYRILIADGFLGKQWRAFVVECRKVFECGVWPARAAASITTTGPRQPLLWT</sequence>
<organism evidence="8 9">
    <name type="scientific">Parelaphostrongylus tenuis</name>
    <name type="common">Meningeal worm</name>
    <dbReference type="NCBI Taxonomy" id="148309"/>
    <lineage>
        <taxon>Eukaryota</taxon>
        <taxon>Metazoa</taxon>
        <taxon>Ecdysozoa</taxon>
        <taxon>Nematoda</taxon>
        <taxon>Chromadorea</taxon>
        <taxon>Rhabditida</taxon>
        <taxon>Rhabditina</taxon>
        <taxon>Rhabditomorpha</taxon>
        <taxon>Strongyloidea</taxon>
        <taxon>Metastrongylidae</taxon>
        <taxon>Parelaphostrongylus</taxon>
    </lineage>
</organism>
<dbReference type="GO" id="GO:0005886">
    <property type="term" value="C:plasma membrane"/>
    <property type="evidence" value="ECO:0007669"/>
    <property type="project" value="TreeGrafter"/>
</dbReference>
<dbReference type="SMART" id="SM00724">
    <property type="entry name" value="TLC"/>
    <property type="match status" value="1"/>
</dbReference>
<evidence type="ECO:0000259" key="7">
    <source>
        <dbReference type="PROSITE" id="PS50922"/>
    </source>
</evidence>
<dbReference type="PROSITE" id="PS50922">
    <property type="entry name" value="TLC"/>
    <property type="match status" value="1"/>
</dbReference>
<keyword evidence="3 6" id="KW-1133">Transmembrane helix</keyword>
<feature type="transmembrane region" description="Helical" evidence="6">
    <location>
        <begin position="219"/>
        <end position="247"/>
    </location>
</feature>
<evidence type="ECO:0000256" key="4">
    <source>
        <dbReference type="ARBA" id="ARBA00023136"/>
    </source>
</evidence>
<evidence type="ECO:0000256" key="3">
    <source>
        <dbReference type="ARBA" id="ARBA00022989"/>
    </source>
</evidence>
<keyword evidence="4 5" id="KW-0472">Membrane</keyword>
<proteinExistence type="predicted"/>
<reference evidence="8" key="1">
    <citation type="submission" date="2021-06" db="EMBL/GenBank/DDBJ databases">
        <title>Parelaphostrongylus tenuis whole genome reference sequence.</title>
        <authorList>
            <person name="Garwood T.J."/>
            <person name="Larsen P.A."/>
            <person name="Fountain-Jones N.M."/>
            <person name="Garbe J.R."/>
            <person name="Macchietto M.G."/>
            <person name="Kania S.A."/>
            <person name="Gerhold R.W."/>
            <person name="Richards J.E."/>
            <person name="Wolf T.M."/>
        </authorList>
    </citation>
    <scope>NUCLEOTIDE SEQUENCE</scope>
    <source>
        <strain evidence="8">MNPRO001-30</strain>
        <tissue evidence="8">Meninges</tissue>
    </source>
</reference>
<name>A0AAD5RCT0_PARTN</name>
<dbReference type="GO" id="GO:0007009">
    <property type="term" value="P:plasma membrane organization"/>
    <property type="evidence" value="ECO:0007669"/>
    <property type="project" value="TreeGrafter"/>
</dbReference>
<protein>
    <recommendedName>
        <fullName evidence="7">TLC domain-containing protein</fullName>
    </recommendedName>
</protein>
<dbReference type="EMBL" id="JAHQIW010007317">
    <property type="protein sequence ID" value="KAJ1373601.1"/>
    <property type="molecule type" value="Genomic_DNA"/>
</dbReference>
<evidence type="ECO:0000313" key="9">
    <source>
        <dbReference type="Proteomes" id="UP001196413"/>
    </source>
</evidence>
<evidence type="ECO:0000256" key="6">
    <source>
        <dbReference type="SAM" id="Phobius"/>
    </source>
</evidence>
<evidence type="ECO:0000313" key="8">
    <source>
        <dbReference type="EMBL" id="KAJ1373601.1"/>
    </source>
</evidence>
<evidence type="ECO:0000256" key="2">
    <source>
        <dbReference type="ARBA" id="ARBA00022692"/>
    </source>
</evidence>
<accession>A0AAD5RCT0</accession>
<dbReference type="GO" id="GO:0097035">
    <property type="term" value="P:regulation of membrane lipid distribution"/>
    <property type="evidence" value="ECO:0007669"/>
    <property type="project" value="TreeGrafter"/>
</dbReference>
<dbReference type="Proteomes" id="UP001196413">
    <property type="component" value="Unassembled WGS sequence"/>
</dbReference>
<dbReference type="AlphaFoldDB" id="A0AAD5RCT0"/>
<feature type="transmembrane region" description="Helical" evidence="6">
    <location>
        <begin position="130"/>
        <end position="147"/>
    </location>
</feature>
<evidence type="ECO:0000256" key="5">
    <source>
        <dbReference type="PROSITE-ProRule" id="PRU00205"/>
    </source>
</evidence>
<dbReference type="GO" id="GO:0055091">
    <property type="term" value="P:phospholipid homeostasis"/>
    <property type="evidence" value="ECO:0007669"/>
    <property type="project" value="TreeGrafter"/>
</dbReference>
<gene>
    <name evidence="8" type="ORF">KIN20_036056</name>
</gene>
<dbReference type="Pfam" id="PF03798">
    <property type="entry name" value="TRAM_LAG1_CLN8"/>
    <property type="match status" value="1"/>
</dbReference>
<dbReference type="InterPro" id="IPR050846">
    <property type="entry name" value="TLCD"/>
</dbReference>
<keyword evidence="9" id="KW-1185">Reference proteome</keyword>
<dbReference type="GO" id="GO:0071709">
    <property type="term" value="P:membrane assembly"/>
    <property type="evidence" value="ECO:0007669"/>
    <property type="project" value="TreeGrafter"/>
</dbReference>